<accession>A0ABV7VPG3</accession>
<keyword evidence="2" id="KW-1185">Reference proteome</keyword>
<proteinExistence type="predicted"/>
<dbReference type="EMBL" id="JBHRYJ010000006">
    <property type="protein sequence ID" value="MFC3678013.1"/>
    <property type="molecule type" value="Genomic_DNA"/>
</dbReference>
<gene>
    <name evidence="1" type="ORF">ACFOOQ_20840</name>
</gene>
<organism evidence="1 2">
    <name type="scientific">Ferrovibrio xuzhouensis</name>
    <dbReference type="NCBI Taxonomy" id="1576914"/>
    <lineage>
        <taxon>Bacteria</taxon>
        <taxon>Pseudomonadati</taxon>
        <taxon>Pseudomonadota</taxon>
        <taxon>Alphaproteobacteria</taxon>
        <taxon>Rhodospirillales</taxon>
        <taxon>Rhodospirillaceae</taxon>
        <taxon>Ferrovibrio</taxon>
    </lineage>
</organism>
<name>A0ABV7VPG3_9PROT</name>
<evidence type="ECO:0000313" key="2">
    <source>
        <dbReference type="Proteomes" id="UP001595711"/>
    </source>
</evidence>
<protein>
    <submittedName>
        <fullName evidence="1">Uncharacterized protein</fullName>
    </submittedName>
</protein>
<sequence>MKKRPEDETIDVAMVRFRAMLEGQLAFKAEDVVKLLNMAARKKAAHKGKGR</sequence>
<dbReference type="Proteomes" id="UP001595711">
    <property type="component" value="Unassembled WGS sequence"/>
</dbReference>
<dbReference type="RefSeq" id="WP_379729647.1">
    <property type="nucleotide sequence ID" value="NZ_JBHRYJ010000006.1"/>
</dbReference>
<reference evidence="2" key="1">
    <citation type="journal article" date="2019" name="Int. J. Syst. Evol. Microbiol.">
        <title>The Global Catalogue of Microorganisms (GCM) 10K type strain sequencing project: providing services to taxonomists for standard genome sequencing and annotation.</title>
        <authorList>
            <consortium name="The Broad Institute Genomics Platform"/>
            <consortium name="The Broad Institute Genome Sequencing Center for Infectious Disease"/>
            <person name="Wu L."/>
            <person name="Ma J."/>
        </authorList>
    </citation>
    <scope>NUCLEOTIDE SEQUENCE [LARGE SCALE GENOMIC DNA]</scope>
    <source>
        <strain evidence="2">KCTC 42182</strain>
    </source>
</reference>
<evidence type="ECO:0000313" key="1">
    <source>
        <dbReference type="EMBL" id="MFC3678013.1"/>
    </source>
</evidence>
<comment type="caution">
    <text evidence="1">The sequence shown here is derived from an EMBL/GenBank/DDBJ whole genome shotgun (WGS) entry which is preliminary data.</text>
</comment>